<protein>
    <submittedName>
        <fullName evidence="2">PEP-CTERM sorting domain-containing protein</fullName>
    </submittedName>
</protein>
<dbReference type="InterPro" id="IPR013424">
    <property type="entry name" value="Ice-binding_C"/>
</dbReference>
<sequence length="356" mass="39715">MKLHVLLTLAILGISGLLDLHAAGAIVRIDTINPGDLTLILKDFNTTDQPHSSTTSNSPTPVPSWAPTTDGYHSYTVPTTTSDGKVYFNTAPYNVQYYTNVRVRVRSNASGSSDIWPRVEHGDTTVNLGSTTTAFTEHRQAWRNPQHPNINTATNGGVRWDPNTNTGTEATYDIDYIMVDLGRVVGFEFDVNETGLTTYQTWFNANTRSSNYRVEGSSLKGTTTHVDTYIQTAASLNLDTSIYKFVEIRLKTEPNTGLQFFWGTSITPSYNETNSIRVTATDDQWHIYLVDMSAETNWTGTLQNFRIDIGSAADIDYEIDYIRFREFGAVPEPTRALLLILAIGSIALTRHRQRPQ</sequence>
<keyword evidence="3" id="KW-1185">Reference proteome</keyword>
<dbReference type="Proteomes" id="UP000306196">
    <property type="component" value="Unassembled WGS sequence"/>
</dbReference>
<comment type="caution">
    <text evidence="2">The sequence shown here is derived from an EMBL/GenBank/DDBJ whole genome shotgun (WGS) entry which is preliminary data.</text>
</comment>
<gene>
    <name evidence="2" type="ORF">FEM03_04140</name>
</gene>
<proteinExistence type="predicted"/>
<feature type="region of interest" description="Disordered" evidence="1">
    <location>
        <begin position="145"/>
        <end position="164"/>
    </location>
</feature>
<evidence type="ECO:0000313" key="2">
    <source>
        <dbReference type="EMBL" id="TLD71923.1"/>
    </source>
</evidence>
<dbReference type="RefSeq" id="WP_138084927.1">
    <property type="nucleotide sequence ID" value="NZ_VAUV01000003.1"/>
</dbReference>
<organism evidence="2 3">
    <name type="scientific">Phragmitibacter flavus</name>
    <dbReference type="NCBI Taxonomy" id="2576071"/>
    <lineage>
        <taxon>Bacteria</taxon>
        <taxon>Pseudomonadati</taxon>
        <taxon>Verrucomicrobiota</taxon>
        <taxon>Verrucomicrobiia</taxon>
        <taxon>Verrucomicrobiales</taxon>
        <taxon>Verrucomicrobiaceae</taxon>
        <taxon>Phragmitibacter</taxon>
    </lineage>
</organism>
<reference evidence="2 3" key="1">
    <citation type="submission" date="2019-05" db="EMBL/GenBank/DDBJ databases">
        <title>Verrucobacter flavum gen. nov., sp. nov. a new member of the family Verrucomicrobiaceae.</title>
        <authorList>
            <person name="Szuroczki S."/>
            <person name="Abbaszade G."/>
            <person name="Szabo A."/>
            <person name="Felfoldi T."/>
            <person name="Schumann P."/>
            <person name="Boka K."/>
            <person name="Keki Z."/>
            <person name="Toumi M."/>
            <person name="Toth E."/>
        </authorList>
    </citation>
    <scope>NUCLEOTIDE SEQUENCE [LARGE SCALE GENOMIC DNA]</scope>
    <source>
        <strain evidence="2 3">MG-N-17</strain>
    </source>
</reference>
<accession>A0A5R8KHX3</accession>
<feature type="compositionally biased region" description="Polar residues" evidence="1">
    <location>
        <begin position="146"/>
        <end position="155"/>
    </location>
</feature>
<dbReference type="NCBIfam" id="TIGR02595">
    <property type="entry name" value="PEP_CTERM"/>
    <property type="match status" value="1"/>
</dbReference>
<name>A0A5R8KHX3_9BACT</name>
<evidence type="ECO:0000313" key="3">
    <source>
        <dbReference type="Proteomes" id="UP000306196"/>
    </source>
</evidence>
<dbReference type="EMBL" id="VAUV01000003">
    <property type="protein sequence ID" value="TLD71923.1"/>
    <property type="molecule type" value="Genomic_DNA"/>
</dbReference>
<evidence type="ECO:0000256" key="1">
    <source>
        <dbReference type="SAM" id="MobiDB-lite"/>
    </source>
</evidence>
<dbReference type="AlphaFoldDB" id="A0A5R8KHX3"/>